<reference evidence="1 2" key="1">
    <citation type="journal article" date="2016" name="Nat. Commun.">
        <title>Thousands of microbial genomes shed light on interconnected biogeochemical processes in an aquifer system.</title>
        <authorList>
            <person name="Anantharaman K."/>
            <person name="Brown C.T."/>
            <person name="Hug L.A."/>
            <person name="Sharon I."/>
            <person name="Castelle C.J."/>
            <person name="Probst A.J."/>
            <person name="Thomas B.C."/>
            <person name="Singh A."/>
            <person name="Wilkins M.J."/>
            <person name="Karaoz U."/>
            <person name="Brodie E.L."/>
            <person name="Williams K.H."/>
            <person name="Hubbard S.S."/>
            <person name="Banfield J.F."/>
        </authorList>
    </citation>
    <scope>NUCLEOTIDE SEQUENCE [LARGE SCALE GENOMIC DNA]</scope>
</reference>
<dbReference type="Proteomes" id="UP000176939">
    <property type="component" value="Unassembled WGS sequence"/>
</dbReference>
<evidence type="ECO:0000313" key="1">
    <source>
        <dbReference type="EMBL" id="OGM10650.1"/>
    </source>
</evidence>
<evidence type="ECO:0000313" key="2">
    <source>
        <dbReference type="Proteomes" id="UP000176939"/>
    </source>
</evidence>
<accession>A0A1F7X6E7</accession>
<sequence>MVRTFNKDKEIEKLGIENVVLKEQLEQLRVQLAGCGAAALGGTSPDQIAKKGDYGWSPAYQDVLDLRLRYQDAIRRREYDKTH</sequence>
<proteinExistence type="predicted"/>
<name>A0A1F7X6E7_9BACT</name>
<organism evidence="1 2">
    <name type="scientific">Candidatus Woesebacteria bacterium RBG_13_36_22</name>
    <dbReference type="NCBI Taxonomy" id="1802478"/>
    <lineage>
        <taxon>Bacteria</taxon>
        <taxon>Candidatus Woeseibacteriota</taxon>
    </lineage>
</organism>
<protein>
    <submittedName>
        <fullName evidence="1">Uncharacterized protein</fullName>
    </submittedName>
</protein>
<dbReference type="EMBL" id="MGFQ01000003">
    <property type="protein sequence ID" value="OGM10650.1"/>
    <property type="molecule type" value="Genomic_DNA"/>
</dbReference>
<dbReference type="AlphaFoldDB" id="A0A1F7X6E7"/>
<gene>
    <name evidence="1" type="ORF">A2Z67_00140</name>
</gene>
<comment type="caution">
    <text evidence="1">The sequence shown here is derived from an EMBL/GenBank/DDBJ whole genome shotgun (WGS) entry which is preliminary data.</text>
</comment>